<dbReference type="SUPFAM" id="SSF143447">
    <property type="entry name" value="AMMECR1-like"/>
    <property type="match status" value="1"/>
</dbReference>
<dbReference type="InterPro" id="IPR027623">
    <property type="entry name" value="AmmeMemoSam_A"/>
</dbReference>
<comment type="similarity">
    <text evidence="1 2">Belongs to the MEMO1 family.</text>
</comment>
<dbReference type="InterPro" id="IPR023473">
    <property type="entry name" value="AMMECR1"/>
</dbReference>
<dbReference type="Gene3D" id="3.40.830.10">
    <property type="entry name" value="LigB-like"/>
    <property type="match status" value="1"/>
</dbReference>
<evidence type="ECO:0000256" key="1">
    <source>
        <dbReference type="ARBA" id="ARBA00006315"/>
    </source>
</evidence>
<gene>
    <name evidence="4" type="ORF">SAMN02746019_00027440</name>
</gene>
<protein>
    <recommendedName>
        <fullName evidence="2">MEMO1 family protein SAMN02746019_00027440</fullName>
    </recommendedName>
</protein>
<dbReference type="Proteomes" id="UP000197025">
    <property type="component" value="Unassembled WGS sequence"/>
</dbReference>
<dbReference type="PROSITE" id="PS51112">
    <property type="entry name" value="AMMECR1"/>
    <property type="match status" value="1"/>
</dbReference>
<dbReference type="Gene3D" id="3.30.1490.150">
    <property type="entry name" value="Hypothetical protein ph0010, domain 2"/>
    <property type="match status" value="1"/>
</dbReference>
<reference evidence="5" key="1">
    <citation type="submission" date="2017-06" db="EMBL/GenBank/DDBJ databases">
        <authorList>
            <person name="Varghese N."/>
            <person name="Submissions S."/>
        </authorList>
    </citation>
    <scope>NUCLEOTIDE SEQUENCE [LARGE SCALE GENOMIC DNA]</scope>
    <source>
        <strain evidence="5">JAD2</strain>
    </source>
</reference>
<dbReference type="Gene3D" id="3.30.700.20">
    <property type="entry name" value="Hypothetical protein ph0010, domain 1"/>
    <property type="match status" value="1"/>
</dbReference>
<organism evidence="4 5">
    <name type="scientific">Thermoflexus hugenholtzii JAD2</name>
    <dbReference type="NCBI Taxonomy" id="877466"/>
    <lineage>
        <taxon>Bacteria</taxon>
        <taxon>Bacillati</taxon>
        <taxon>Chloroflexota</taxon>
        <taxon>Thermoflexia</taxon>
        <taxon>Thermoflexales</taxon>
        <taxon>Thermoflexaceae</taxon>
        <taxon>Thermoflexus</taxon>
    </lineage>
</organism>
<evidence type="ECO:0000313" key="4">
    <source>
        <dbReference type="EMBL" id="SNB61900.1"/>
    </source>
</evidence>
<dbReference type="InterPro" id="IPR002737">
    <property type="entry name" value="MEMO1_fam"/>
</dbReference>
<dbReference type="Pfam" id="PF01871">
    <property type="entry name" value="AMMECR1"/>
    <property type="match status" value="1"/>
</dbReference>
<dbReference type="NCBIfam" id="TIGR00296">
    <property type="entry name" value="TIGR00296 family protein"/>
    <property type="match status" value="1"/>
</dbReference>
<keyword evidence="5" id="KW-1185">Reference proteome</keyword>
<evidence type="ECO:0000259" key="3">
    <source>
        <dbReference type="PROSITE" id="PS51112"/>
    </source>
</evidence>
<dbReference type="AlphaFoldDB" id="A0A212QQY1"/>
<dbReference type="CDD" id="cd07361">
    <property type="entry name" value="MEMO_like"/>
    <property type="match status" value="1"/>
</dbReference>
<dbReference type="InterPro" id="IPR002733">
    <property type="entry name" value="AMMECR1_domain"/>
</dbReference>
<sequence length="469" mass="51834">MAYRTTLVREPAVAGAFYPADPGALQEMVDRLLAEAPRYETEPAALIVPHAGYIYSGHVAAWGFRQLEGRPYDAVVVLGTNHVEPFFREISVWARGAWRTPLGEIPIDEELADALLAAGPPLRFVPEVHLEEHSIEVELPFLQRLFPELRFVPVMIGEPSPENIEALADALARALAGRRAIVIASSDLSHYPRDEHARQVDLSAIGAILSLDEELLRHTIAEWMARRIPGLATLMCGEGPVRTAMAYARRTGAVHTTLLRYANSSDVPYGRKDHVVGYAAIRFAREPDPPLGAEDRHTLLEIAREAVTHAVHGRPLPELSVSSPALQLPRACFVTLTRGGHLRGCRGEVWPRSDLAHAVQRVAVLSALDDPRFPPVTVEELPHLEYEISVLSPLRPVADPEEIVIGRDGLFLLAGGRTGLLLPQVPVEQGWDREAFLRAICLKAGLPEDAWRWPEARLFRFEAEVFGES</sequence>
<dbReference type="InterPro" id="IPR027485">
    <property type="entry name" value="AMMECR1_N"/>
</dbReference>
<name>A0A212QQY1_9CHLR</name>
<dbReference type="SUPFAM" id="SSF53213">
    <property type="entry name" value="LigB-like"/>
    <property type="match status" value="1"/>
</dbReference>
<accession>A0A212QQY1</accession>
<proteinExistence type="inferred from homology"/>
<dbReference type="InParanoid" id="A0A212QQY1"/>
<dbReference type="OrthoDB" id="159752at2"/>
<dbReference type="InterPro" id="IPR036071">
    <property type="entry name" value="AMMECR1_dom_sf"/>
</dbReference>
<dbReference type="Pfam" id="PF01875">
    <property type="entry name" value="Memo"/>
    <property type="match status" value="1"/>
</dbReference>
<evidence type="ECO:0000313" key="5">
    <source>
        <dbReference type="Proteomes" id="UP000197025"/>
    </source>
</evidence>
<dbReference type="EMBL" id="FYEK01000020">
    <property type="protein sequence ID" value="SNB61900.1"/>
    <property type="molecule type" value="Genomic_DNA"/>
</dbReference>
<dbReference type="PANTHER" id="PTHR11060:SF0">
    <property type="entry name" value="PROTEIN MEMO1"/>
    <property type="match status" value="1"/>
</dbReference>
<dbReference type="RefSeq" id="WP_088570663.1">
    <property type="nucleotide sequence ID" value="NZ_FYEK01000020.1"/>
</dbReference>
<feature type="domain" description="AMMECR1" evidence="3">
    <location>
        <begin position="286"/>
        <end position="469"/>
    </location>
</feature>
<dbReference type="NCBIfam" id="TIGR04335">
    <property type="entry name" value="AmmeMemoSam_A"/>
    <property type="match status" value="1"/>
</dbReference>
<dbReference type="PANTHER" id="PTHR11060">
    <property type="entry name" value="PROTEIN MEMO1"/>
    <property type="match status" value="1"/>
</dbReference>
<dbReference type="NCBIfam" id="TIGR04336">
    <property type="entry name" value="AmmeMemoSam_B"/>
    <property type="match status" value="1"/>
</dbReference>
<evidence type="ECO:0000256" key="2">
    <source>
        <dbReference type="HAMAP-Rule" id="MF_00055"/>
    </source>
</evidence>
<dbReference type="HAMAP" id="MF_00055">
    <property type="entry name" value="MEMO1"/>
    <property type="match status" value="1"/>
</dbReference>